<evidence type="ECO:0000313" key="2">
    <source>
        <dbReference type="Proteomes" id="UP000515811"/>
    </source>
</evidence>
<sequence>MIHRRKSAFEKWFSFTRHRRRFGADAFTQQLDSQDFADWRNRIVTGDDTPVHAHGSSADLNEHLAKVRREFIGQSELLYQHAMLIVLIRREADVEANYERFKRMWMAERDFLVARLDMRWLISACDTFIDHDTDPLLRAVAMNGPLLVNTVKLGETERYIKGVDAATPDRKESLDALWTHRVGLFDGIAGFIPGSDDTLRNLRWRLEDVCSLHPLGAVVMELFERLQRDANDNVFVRFKHRHQREKTRWWND</sequence>
<dbReference type="RefSeq" id="WP_187597658.1">
    <property type="nucleotide sequence ID" value="NZ_CP060714.1"/>
</dbReference>
<reference evidence="1 2" key="1">
    <citation type="submission" date="2020-08" db="EMBL/GenBank/DDBJ databases">
        <title>Genome sequence of Diaphorobacter ruginosibacter DSM 27467T.</title>
        <authorList>
            <person name="Hyun D.-W."/>
            <person name="Bae J.-W."/>
        </authorList>
    </citation>
    <scope>NUCLEOTIDE SEQUENCE [LARGE SCALE GENOMIC DNA]</scope>
    <source>
        <strain evidence="1 2">DSM 27467</strain>
    </source>
</reference>
<gene>
    <name evidence="1" type="ORF">H9K76_00405</name>
</gene>
<dbReference type="Proteomes" id="UP000515811">
    <property type="component" value="Chromosome"/>
</dbReference>
<keyword evidence="2" id="KW-1185">Reference proteome</keyword>
<accession>A0A7G9RP79</accession>
<dbReference type="AlphaFoldDB" id="A0A7G9RP79"/>
<dbReference type="EMBL" id="CP060714">
    <property type="protein sequence ID" value="QNN57404.1"/>
    <property type="molecule type" value="Genomic_DNA"/>
</dbReference>
<protein>
    <submittedName>
        <fullName evidence="1">Uncharacterized protein</fullName>
    </submittedName>
</protein>
<proteinExistence type="predicted"/>
<dbReference type="KEGG" id="drg:H9K76_00405"/>
<organism evidence="1 2">
    <name type="scientific">Diaphorobacter ruginosibacter</name>
    <dbReference type="NCBI Taxonomy" id="1715720"/>
    <lineage>
        <taxon>Bacteria</taxon>
        <taxon>Pseudomonadati</taxon>
        <taxon>Pseudomonadota</taxon>
        <taxon>Betaproteobacteria</taxon>
        <taxon>Burkholderiales</taxon>
        <taxon>Comamonadaceae</taxon>
        <taxon>Diaphorobacter</taxon>
    </lineage>
</organism>
<evidence type="ECO:0000313" key="1">
    <source>
        <dbReference type="EMBL" id="QNN57404.1"/>
    </source>
</evidence>
<name>A0A7G9RP79_9BURK</name>